<sequence length="117" mass="13631">MQDIVQETLESMIDYVPKLAAASEKIALDIQTHQEGWIDTLLAYLEGLNWLVEAVAGLQRLDRFLLEDWNIELIKPYMDQMTEALEQNDFVSLCDLLQYELRPMLESCEEQLRGMVH</sequence>
<dbReference type="Proteomes" id="UP001260980">
    <property type="component" value="Unassembled WGS sequence"/>
</dbReference>
<evidence type="ECO:0000313" key="2">
    <source>
        <dbReference type="Proteomes" id="UP001260980"/>
    </source>
</evidence>
<keyword evidence="2" id="KW-1185">Reference proteome</keyword>
<name>A0ABU3RN17_9BACL</name>
<accession>A0ABU3RN17</accession>
<evidence type="ECO:0000313" key="1">
    <source>
        <dbReference type="EMBL" id="MDU0205697.1"/>
    </source>
</evidence>
<dbReference type="RefSeq" id="WP_315955582.1">
    <property type="nucleotide sequence ID" value="NZ_JAWCUD010000015.1"/>
</dbReference>
<reference evidence="1 2" key="1">
    <citation type="submission" date="2023-10" db="EMBL/GenBank/DDBJ databases">
        <title>Paenibacillus strain PFR10 Genome sequencing and assembly.</title>
        <authorList>
            <person name="Kim I."/>
        </authorList>
    </citation>
    <scope>NUCLEOTIDE SEQUENCE [LARGE SCALE GENOMIC DNA]</scope>
    <source>
        <strain evidence="1 2">PFR10</strain>
    </source>
</reference>
<organism evidence="1 2">
    <name type="scientific">Paenibacillus violae</name>
    <dbReference type="NCBI Taxonomy" id="3077234"/>
    <lineage>
        <taxon>Bacteria</taxon>
        <taxon>Bacillati</taxon>
        <taxon>Bacillota</taxon>
        <taxon>Bacilli</taxon>
        <taxon>Bacillales</taxon>
        <taxon>Paenibacillaceae</taxon>
        <taxon>Paenibacillus</taxon>
    </lineage>
</organism>
<proteinExistence type="predicted"/>
<protein>
    <submittedName>
        <fullName evidence="1">Uncharacterized protein</fullName>
    </submittedName>
</protein>
<dbReference type="EMBL" id="JAWCUD010000015">
    <property type="protein sequence ID" value="MDU0205697.1"/>
    <property type="molecule type" value="Genomic_DNA"/>
</dbReference>
<comment type="caution">
    <text evidence="1">The sequence shown here is derived from an EMBL/GenBank/DDBJ whole genome shotgun (WGS) entry which is preliminary data.</text>
</comment>
<gene>
    <name evidence="1" type="ORF">RQP52_31935</name>
</gene>